<dbReference type="Proteomes" id="UP000249081">
    <property type="component" value="Unassembled WGS sequence"/>
</dbReference>
<feature type="domain" description="HTH cro/C1-type" evidence="1">
    <location>
        <begin position="106"/>
        <end position="142"/>
    </location>
</feature>
<dbReference type="PROSITE" id="PS50943">
    <property type="entry name" value="HTH_CROC1"/>
    <property type="match status" value="1"/>
</dbReference>
<sequence>MIIKPGSKYYPLFEHLHRCDQRAVTLTFAEIETLMGCSLPASAIKKENWWSNRDSASALQAGAWVNAGYQVEMVDLAQQTVTFHTFQSTYNIQTKDGEIDWSGHAIKALRVYKGLNQQQFASELGVRRETVSEWENSKYEPDRSKRKLLNLIAKQAHFRDLKTDS</sequence>
<proteinExistence type="predicted"/>
<dbReference type="SMART" id="SM00530">
    <property type="entry name" value="HTH_XRE"/>
    <property type="match status" value="1"/>
</dbReference>
<organism evidence="2 3">
    <name type="scientific">Shackletoniella antarctica</name>
    <dbReference type="NCBI Taxonomy" id="268115"/>
    <lineage>
        <taxon>Bacteria</taxon>
        <taxon>Bacillati</taxon>
        <taxon>Cyanobacteriota</taxon>
        <taxon>Cyanophyceae</taxon>
        <taxon>Oculatellales</taxon>
        <taxon>Oculatellaceae</taxon>
        <taxon>Shackletoniella</taxon>
    </lineage>
</organism>
<dbReference type="InterPro" id="IPR001387">
    <property type="entry name" value="Cro/C1-type_HTH"/>
</dbReference>
<dbReference type="Pfam" id="PF01381">
    <property type="entry name" value="HTH_3"/>
    <property type="match status" value="1"/>
</dbReference>
<dbReference type="SUPFAM" id="SSF47413">
    <property type="entry name" value="lambda repressor-like DNA-binding domains"/>
    <property type="match status" value="1"/>
</dbReference>
<protein>
    <submittedName>
        <fullName evidence="2">Transcriptional regulator</fullName>
    </submittedName>
</protein>
<gene>
    <name evidence="2" type="ORF">DCF17_19665</name>
</gene>
<comment type="caution">
    <text evidence="2">The sequence shown here is derived from an EMBL/GenBank/DDBJ whole genome shotgun (WGS) entry which is preliminary data.</text>
</comment>
<evidence type="ECO:0000313" key="3">
    <source>
        <dbReference type="Proteomes" id="UP000249081"/>
    </source>
</evidence>
<name>A0A2W4VSM3_9CYAN</name>
<reference evidence="3" key="1">
    <citation type="submission" date="2018-04" db="EMBL/GenBank/DDBJ databases">
        <authorList>
            <person name="Cornet L."/>
        </authorList>
    </citation>
    <scope>NUCLEOTIDE SEQUENCE [LARGE SCALE GENOMIC DNA]</scope>
</reference>
<evidence type="ECO:0000313" key="2">
    <source>
        <dbReference type="EMBL" id="PZO34930.1"/>
    </source>
</evidence>
<reference evidence="2 3" key="2">
    <citation type="submission" date="2018-06" db="EMBL/GenBank/DDBJ databases">
        <title>Metagenomic assembly of (sub)arctic Cyanobacteria and their associated microbiome from non-axenic cultures.</title>
        <authorList>
            <person name="Baurain D."/>
        </authorList>
    </citation>
    <scope>NUCLEOTIDE SEQUENCE [LARGE SCALE GENOMIC DNA]</scope>
    <source>
        <strain evidence="2">ULC041bin1</strain>
    </source>
</reference>
<dbReference type="Gene3D" id="1.10.260.40">
    <property type="entry name" value="lambda repressor-like DNA-binding domains"/>
    <property type="match status" value="1"/>
</dbReference>
<dbReference type="GO" id="GO:0003677">
    <property type="term" value="F:DNA binding"/>
    <property type="evidence" value="ECO:0007669"/>
    <property type="project" value="InterPro"/>
</dbReference>
<evidence type="ECO:0000259" key="1">
    <source>
        <dbReference type="PROSITE" id="PS50943"/>
    </source>
</evidence>
<dbReference type="AlphaFoldDB" id="A0A2W4VSM3"/>
<dbReference type="InterPro" id="IPR056079">
    <property type="entry name" value="DUF7662"/>
</dbReference>
<accession>A0A2W4VSM3</accession>
<dbReference type="InterPro" id="IPR010982">
    <property type="entry name" value="Lambda_DNA-bd_dom_sf"/>
</dbReference>
<dbReference type="CDD" id="cd00093">
    <property type="entry name" value="HTH_XRE"/>
    <property type="match status" value="1"/>
</dbReference>
<dbReference type="Pfam" id="PF24698">
    <property type="entry name" value="DUF7662"/>
    <property type="match status" value="1"/>
</dbReference>
<dbReference type="EMBL" id="QBMN01000189">
    <property type="protein sequence ID" value="PZO34930.1"/>
    <property type="molecule type" value="Genomic_DNA"/>
</dbReference>